<gene>
    <name evidence="11" type="ORF">VM1G_03040</name>
</gene>
<feature type="transmembrane region" description="Helical" evidence="9">
    <location>
        <begin position="443"/>
        <end position="462"/>
    </location>
</feature>
<evidence type="ECO:0000313" key="11">
    <source>
        <dbReference type="EMBL" id="KUI67028.1"/>
    </source>
</evidence>
<organism evidence="11 12">
    <name type="scientific">Cytospora mali</name>
    <name type="common">Apple Valsa canker fungus</name>
    <name type="synonym">Valsa mali</name>
    <dbReference type="NCBI Taxonomy" id="578113"/>
    <lineage>
        <taxon>Eukaryota</taxon>
        <taxon>Fungi</taxon>
        <taxon>Dikarya</taxon>
        <taxon>Ascomycota</taxon>
        <taxon>Pezizomycotina</taxon>
        <taxon>Sordariomycetes</taxon>
        <taxon>Sordariomycetidae</taxon>
        <taxon>Diaporthales</taxon>
        <taxon>Cytosporaceae</taxon>
        <taxon>Cytospora</taxon>
    </lineage>
</organism>
<dbReference type="SMR" id="A0A194VSX4"/>
<feature type="transmembrane region" description="Helical" evidence="9">
    <location>
        <begin position="217"/>
        <end position="238"/>
    </location>
</feature>
<feature type="transmembrane region" description="Helical" evidence="9">
    <location>
        <begin position="474"/>
        <end position="493"/>
    </location>
</feature>
<keyword evidence="4 9" id="KW-0812">Transmembrane</keyword>
<keyword evidence="3 7" id="KW-0813">Transport</keyword>
<dbReference type="InterPro" id="IPR003663">
    <property type="entry name" value="Sugar/inositol_transpt"/>
</dbReference>
<evidence type="ECO:0000256" key="6">
    <source>
        <dbReference type="ARBA" id="ARBA00023136"/>
    </source>
</evidence>
<accession>A0A194VSX4</accession>
<evidence type="ECO:0000256" key="9">
    <source>
        <dbReference type="SAM" id="Phobius"/>
    </source>
</evidence>
<evidence type="ECO:0000256" key="8">
    <source>
        <dbReference type="SAM" id="MobiDB-lite"/>
    </source>
</evidence>
<comment type="subcellular location">
    <subcellularLocation>
        <location evidence="1">Membrane</location>
        <topology evidence="1">Multi-pass membrane protein</topology>
    </subcellularLocation>
</comment>
<feature type="transmembrane region" description="Helical" evidence="9">
    <location>
        <begin position="95"/>
        <end position="115"/>
    </location>
</feature>
<dbReference type="PANTHER" id="PTHR48022:SF25">
    <property type="entry name" value="QUINATE TRANSPORTER, PUTATIVE (AFU_ORTHOLOGUE AFUA_5G12950)-RELATED"/>
    <property type="match status" value="1"/>
</dbReference>
<dbReference type="Proteomes" id="UP000078559">
    <property type="component" value="Chromosome 3"/>
</dbReference>
<dbReference type="InterPro" id="IPR005828">
    <property type="entry name" value="MFS_sugar_transport-like"/>
</dbReference>
<dbReference type="GO" id="GO:0005351">
    <property type="term" value="F:carbohydrate:proton symporter activity"/>
    <property type="evidence" value="ECO:0007669"/>
    <property type="project" value="TreeGrafter"/>
</dbReference>
<evidence type="ECO:0000256" key="7">
    <source>
        <dbReference type="RuleBase" id="RU003346"/>
    </source>
</evidence>
<dbReference type="SUPFAM" id="SSF103473">
    <property type="entry name" value="MFS general substrate transporter"/>
    <property type="match status" value="1"/>
</dbReference>
<feature type="transmembrane region" description="Helical" evidence="9">
    <location>
        <begin position="145"/>
        <end position="165"/>
    </location>
</feature>
<feature type="transmembrane region" description="Helical" evidence="9">
    <location>
        <begin position="411"/>
        <end position="431"/>
    </location>
</feature>
<feature type="transmembrane region" description="Helical" evidence="9">
    <location>
        <begin position="122"/>
        <end position="139"/>
    </location>
</feature>
<feature type="transmembrane region" description="Helical" evidence="9">
    <location>
        <begin position="371"/>
        <end position="391"/>
    </location>
</feature>
<dbReference type="InterPro" id="IPR020846">
    <property type="entry name" value="MFS_dom"/>
</dbReference>
<evidence type="ECO:0000256" key="3">
    <source>
        <dbReference type="ARBA" id="ARBA00022448"/>
    </source>
</evidence>
<dbReference type="Gene3D" id="1.20.1250.20">
    <property type="entry name" value="MFS general substrate transporter like domains"/>
    <property type="match status" value="1"/>
</dbReference>
<evidence type="ECO:0000313" key="12">
    <source>
        <dbReference type="Proteomes" id="UP000078559"/>
    </source>
</evidence>
<dbReference type="OrthoDB" id="5296287at2759"/>
<feature type="transmembrane region" description="Helical" evidence="9">
    <location>
        <begin position="53"/>
        <end position="75"/>
    </location>
</feature>
<dbReference type="PROSITE" id="PS50850">
    <property type="entry name" value="MFS"/>
    <property type="match status" value="1"/>
</dbReference>
<proteinExistence type="inferred from homology"/>
<feature type="compositionally biased region" description="Polar residues" evidence="8">
    <location>
        <begin position="12"/>
        <end position="22"/>
    </location>
</feature>
<feature type="transmembrane region" description="Helical" evidence="9">
    <location>
        <begin position="342"/>
        <end position="364"/>
    </location>
</feature>
<dbReference type="InterPro" id="IPR005829">
    <property type="entry name" value="Sugar_transporter_CS"/>
</dbReference>
<evidence type="ECO:0000256" key="5">
    <source>
        <dbReference type="ARBA" id="ARBA00022989"/>
    </source>
</evidence>
<feature type="domain" description="Major facilitator superfamily (MFS) profile" evidence="10">
    <location>
        <begin position="53"/>
        <end position="497"/>
    </location>
</feature>
<sequence length="547" mass="59848">MCNGRVQPKPAQPSSRTPSTARESAKRLDIAKMAFLKIPELNTRMGTYRAYHLAAIIFISSFLAGYDSGVAGGILTYKPFIRDFSTGGASAVSSLTVGLEQLGSFVAALVVYPITNKYGRKYTIIGSTAIFCIGVIIQVCPTKSLAAWYVGRIVAGIGMGGQSVVVPMYSAEMTPKEIRGQCGSFYQWLYTWGVFTAYWVDYGVAKNKHIASHSAEWQIPVGLELVAIGIMLLGCFTLPESTRWLLTQGRNDEAWRALAWIRGDDGEGTRDEFNETQLGIRAEESARESFSFRELLEPANRIRFFVGPTLFIFQNATGSSALAVFGPQYFKLLVGSSGNRDLLLTGLFGAVKVIACSFFIWVLAERFGRRALLTGGSALMAACMLVTALVVDEIPTESNATVTNAGRAVVAMIYLDIMVYNCSWGPLPWAYAPEIFPTRIRAVGLATTMLAHWATSFCFSFASPYMISNVGANTFLIFMGFDVLAAIFCFFFVRETRGKNLEVAAGTEWEVVEKSASDTEHGKQADIVDVHDTFGTNIKGLRGRRQG</sequence>
<name>A0A194VSX4_CYTMA</name>
<feature type="region of interest" description="Disordered" evidence="8">
    <location>
        <begin position="1"/>
        <end position="22"/>
    </location>
</feature>
<dbReference type="NCBIfam" id="TIGR00879">
    <property type="entry name" value="SP"/>
    <property type="match status" value="1"/>
</dbReference>
<evidence type="ECO:0000259" key="10">
    <source>
        <dbReference type="PROSITE" id="PS50850"/>
    </source>
</evidence>
<dbReference type="AlphaFoldDB" id="A0A194VSX4"/>
<keyword evidence="5 9" id="KW-1133">Transmembrane helix</keyword>
<dbReference type="EMBL" id="CM003100">
    <property type="protein sequence ID" value="KUI67028.1"/>
    <property type="molecule type" value="Genomic_DNA"/>
</dbReference>
<evidence type="ECO:0000256" key="1">
    <source>
        <dbReference type="ARBA" id="ARBA00004141"/>
    </source>
</evidence>
<comment type="similarity">
    <text evidence="2 7">Belongs to the major facilitator superfamily. Sugar transporter (TC 2.A.1.1) family.</text>
</comment>
<dbReference type="Pfam" id="PF00083">
    <property type="entry name" value="Sugar_tr"/>
    <property type="match status" value="1"/>
</dbReference>
<evidence type="ECO:0000256" key="4">
    <source>
        <dbReference type="ARBA" id="ARBA00022692"/>
    </source>
</evidence>
<dbReference type="PANTHER" id="PTHR48022">
    <property type="entry name" value="PLASTIDIC GLUCOSE TRANSPORTER 4"/>
    <property type="match status" value="1"/>
</dbReference>
<evidence type="ECO:0000256" key="2">
    <source>
        <dbReference type="ARBA" id="ARBA00010992"/>
    </source>
</evidence>
<reference evidence="11" key="1">
    <citation type="submission" date="2014-12" db="EMBL/GenBank/DDBJ databases">
        <title>Genome Sequence of Valsa Canker Pathogens Uncovers a Specific Adaption of Colonization on Woody Bark.</title>
        <authorList>
            <person name="Yin Z."/>
            <person name="Liu H."/>
            <person name="Gao X."/>
            <person name="Li Z."/>
            <person name="Song N."/>
            <person name="Ke X."/>
            <person name="Dai Q."/>
            <person name="Wu Y."/>
            <person name="Sun Y."/>
            <person name="Xu J.-R."/>
            <person name="Kang Z.K."/>
            <person name="Wang L."/>
            <person name="Huang L."/>
        </authorList>
    </citation>
    <scope>NUCLEOTIDE SEQUENCE [LARGE SCALE GENOMIC DNA]</scope>
    <source>
        <strain evidence="11">03-8</strain>
    </source>
</reference>
<dbReference type="InterPro" id="IPR036259">
    <property type="entry name" value="MFS_trans_sf"/>
</dbReference>
<keyword evidence="12" id="KW-1185">Reference proteome</keyword>
<dbReference type="PROSITE" id="PS00217">
    <property type="entry name" value="SUGAR_TRANSPORT_2"/>
    <property type="match status" value="1"/>
</dbReference>
<dbReference type="PRINTS" id="PR00171">
    <property type="entry name" value="SUGRTRNSPORT"/>
</dbReference>
<keyword evidence="6 9" id="KW-0472">Membrane</keyword>
<feature type="transmembrane region" description="Helical" evidence="9">
    <location>
        <begin position="185"/>
        <end position="205"/>
    </location>
</feature>
<dbReference type="InterPro" id="IPR050360">
    <property type="entry name" value="MFS_Sugar_Transporters"/>
</dbReference>
<feature type="transmembrane region" description="Helical" evidence="9">
    <location>
        <begin position="310"/>
        <end position="330"/>
    </location>
</feature>
<dbReference type="GO" id="GO:0016020">
    <property type="term" value="C:membrane"/>
    <property type="evidence" value="ECO:0007669"/>
    <property type="project" value="UniProtKB-SubCell"/>
</dbReference>
<protein>
    <submittedName>
        <fullName evidence="11">Quinate permease</fullName>
    </submittedName>
</protein>